<dbReference type="RefSeq" id="WP_125111758.1">
    <property type="nucleotide sequence ID" value="NZ_VLJS01000086.1"/>
</dbReference>
<dbReference type="CDD" id="cd01125">
    <property type="entry name" value="RepA_RSF1010_like"/>
    <property type="match status" value="1"/>
</dbReference>
<accession>A0A562D7S2</accession>
<organism evidence="1 2">
    <name type="scientific">Pseudoxanthomonas taiwanensis J19</name>
    <dbReference type="NCBI Taxonomy" id="935569"/>
    <lineage>
        <taxon>Bacteria</taxon>
        <taxon>Pseudomonadati</taxon>
        <taxon>Pseudomonadota</taxon>
        <taxon>Gammaproteobacteria</taxon>
        <taxon>Lysobacterales</taxon>
        <taxon>Lysobacteraceae</taxon>
        <taxon>Pseudoxanthomonas</taxon>
    </lineage>
</organism>
<proteinExistence type="predicted"/>
<evidence type="ECO:0000313" key="1">
    <source>
        <dbReference type="EMBL" id="TWH05610.1"/>
    </source>
</evidence>
<dbReference type="OrthoDB" id="9763644at2"/>
<name>A0A562D7S2_9GAMM</name>
<dbReference type="Pfam" id="PF13481">
    <property type="entry name" value="AAA_25"/>
    <property type="match status" value="1"/>
</dbReference>
<protein>
    <submittedName>
        <fullName evidence="1">AAA domain-containing protein</fullName>
    </submittedName>
</protein>
<dbReference type="Proteomes" id="UP000321583">
    <property type="component" value="Unassembled WGS sequence"/>
</dbReference>
<gene>
    <name evidence="1" type="ORF">L613_005500000150</name>
</gene>
<sequence>MGIEATAQAELERRCLRFIPAGQFLGPITPPDWVLDGVAESDNLSVLFGDPGTGKSFLAMDWAACVATGTPWHGRRVKAGPVLYINGEGRNGINRRFTAWGLSHGLDLRKFPLFLSSTTTALTDETGRVELEAVISDFMADHGPPVMVVVDTLSRNFGPGDENSTQEMTRAVAALDAIKDMTRAWVLVVHHSSHADKGRGRGSIALPAAADSVYRLTKVDEAARLDCTKIKDGVMPDPVGLKLQDVGLDTYDAQGREICSAVLVPIDPPQANRTKPKGKNQLIALDHLRELEAMHGEVQLDLWKAMLTDEGLNRNRVHEVIQSLEACGAIKLCNGLVSEVR</sequence>
<dbReference type="EMBL" id="VLJS01000086">
    <property type="protein sequence ID" value="TWH05610.1"/>
    <property type="molecule type" value="Genomic_DNA"/>
</dbReference>
<comment type="caution">
    <text evidence="1">The sequence shown here is derived from an EMBL/GenBank/DDBJ whole genome shotgun (WGS) entry which is preliminary data.</text>
</comment>
<keyword evidence="2" id="KW-1185">Reference proteome</keyword>
<dbReference type="SUPFAM" id="SSF52540">
    <property type="entry name" value="P-loop containing nucleoside triphosphate hydrolases"/>
    <property type="match status" value="1"/>
</dbReference>
<dbReference type="AlphaFoldDB" id="A0A562D7S2"/>
<reference evidence="1 2" key="1">
    <citation type="submission" date="2019-07" db="EMBL/GenBank/DDBJ databases">
        <title>Genome sequencing of lignin-degrading bacterial isolates.</title>
        <authorList>
            <person name="Gladden J."/>
        </authorList>
    </citation>
    <scope>NUCLEOTIDE SEQUENCE [LARGE SCALE GENOMIC DNA]</scope>
    <source>
        <strain evidence="1 2">J19</strain>
    </source>
</reference>
<dbReference type="Gene3D" id="3.40.50.300">
    <property type="entry name" value="P-loop containing nucleotide triphosphate hydrolases"/>
    <property type="match status" value="1"/>
</dbReference>
<dbReference type="InterPro" id="IPR027417">
    <property type="entry name" value="P-loop_NTPase"/>
</dbReference>
<evidence type="ECO:0000313" key="2">
    <source>
        <dbReference type="Proteomes" id="UP000321583"/>
    </source>
</evidence>
<dbReference type="InterPro" id="IPR038724">
    <property type="entry name" value="RepA"/>
</dbReference>